<accession>A0A4R8C7D9</accession>
<sequence>MPDAGPDPTPATPATSESPEAGSSGTPGAGTSGSPGNLGSPGSLGTPDSLGNPANLGTSGSLGNPANLENPVSLGTSGTPDNLGNRANLGNPGSLGNPANLENLGTSGTPDNLGNRANLGTPGSLGSSRDRGNPRPLADGSSPDGLRGQLRDERPALRRCVAGDLDEFATSYWGTRALLSHGPDLPAPYDDLFSLEAVDELLSRRGLRTPFLRIAKNGAVVGDSQFTGPAGVGAEIADQVQDDKVAALFASGHTVVLQALHRTWPALVDFSTQLSADSGHPVQINAYITPAESQGFSAHYDVHDVFVLQVAGEKHWTVHEPVHVDPLRNQPWTDHAQAVAAAARDNAPVIDEVLRPGDALYVPRGFLHSAKALGGVSAHLTVGMHTLTRYLLVQELAALAANEPALRTALPLGFDPGDPDQLAEILPAVAELFAQQIRSAIPDALAARLRRRTWSSNRPAPLPPLAHAASIASLSIGTTVRLRPGLRCRVIPGDPVVLQLPDRTVTFPPSTQPALTELTSGTDCKVGTLPALPSPDQLVLVRRLLKEAVLVATTN</sequence>
<feature type="region of interest" description="Disordered" evidence="4">
    <location>
        <begin position="1"/>
        <end position="152"/>
    </location>
</feature>
<dbReference type="SMART" id="SM00558">
    <property type="entry name" value="JmjC"/>
    <property type="match status" value="1"/>
</dbReference>
<dbReference type="AlphaFoldDB" id="A0A4R8C7D9"/>
<feature type="compositionally biased region" description="Low complexity" evidence="4">
    <location>
        <begin position="34"/>
        <end position="47"/>
    </location>
</feature>
<feature type="compositionally biased region" description="Polar residues" evidence="4">
    <location>
        <begin position="55"/>
        <end position="64"/>
    </location>
</feature>
<dbReference type="GO" id="GO:0046872">
    <property type="term" value="F:metal ion binding"/>
    <property type="evidence" value="ECO:0007669"/>
    <property type="project" value="UniProtKB-KW"/>
</dbReference>
<evidence type="ECO:0000256" key="2">
    <source>
        <dbReference type="ARBA" id="ARBA00022723"/>
    </source>
</evidence>
<dbReference type="InterPro" id="IPR039994">
    <property type="entry name" value="NO66-like"/>
</dbReference>
<feature type="compositionally biased region" description="Low complexity" evidence="4">
    <location>
        <begin position="12"/>
        <end position="24"/>
    </location>
</feature>
<dbReference type="Gene3D" id="2.60.120.650">
    <property type="entry name" value="Cupin"/>
    <property type="match status" value="1"/>
</dbReference>
<dbReference type="PANTHER" id="PTHR13096">
    <property type="entry name" value="MINA53 MYC INDUCED NUCLEAR ANTIGEN"/>
    <property type="match status" value="1"/>
</dbReference>
<dbReference type="InterPro" id="IPR003347">
    <property type="entry name" value="JmjC_dom"/>
</dbReference>
<organism evidence="6 7">
    <name type="scientific">Kribbella pratensis</name>
    <dbReference type="NCBI Taxonomy" id="2512112"/>
    <lineage>
        <taxon>Bacteria</taxon>
        <taxon>Bacillati</taxon>
        <taxon>Actinomycetota</taxon>
        <taxon>Actinomycetes</taxon>
        <taxon>Propionibacteriales</taxon>
        <taxon>Kribbellaceae</taxon>
        <taxon>Kribbella</taxon>
    </lineage>
</organism>
<evidence type="ECO:0000256" key="1">
    <source>
        <dbReference type="ARBA" id="ARBA00001954"/>
    </source>
</evidence>
<feature type="compositionally biased region" description="Polar residues" evidence="4">
    <location>
        <begin position="103"/>
        <end position="112"/>
    </location>
</feature>
<keyword evidence="7" id="KW-1185">Reference proteome</keyword>
<dbReference type="SUPFAM" id="SSF51197">
    <property type="entry name" value="Clavaminate synthase-like"/>
    <property type="match status" value="1"/>
</dbReference>
<proteinExistence type="predicted"/>
<dbReference type="Proteomes" id="UP000295146">
    <property type="component" value="Unassembled WGS sequence"/>
</dbReference>
<evidence type="ECO:0000313" key="6">
    <source>
        <dbReference type="EMBL" id="TDW71165.1"/>
    </source>
</evidence>
<gene>
    <name evidence="6" type="ORF">EV653_5244</name>
</gene>
<comment type="cofactor">
    <cofactor evidence="1">
        <name>Fe(2+)</name>
        <dbReference type="ChEBI" id="CHEBI:29033"/>
    </cofactor>
</comment>
<evidence type="ECO:0000313" key="7">
    <source>
        <dbReference type="Proteomes" id="UP000295146"/>
    </source>
</evidence>
<feature type="compositionally biased region" description="Pro residues" evidence="4">
    <location>
        <begin position="1"/>
        <end position="11"/>
    </location>
</feature>
<dbReference type="Pfam" id="PF08007">
    <property type="entry name" value="JmjC_2"/>
    <property type="match status" value="1"/>
</dbReference>
<name>A0A4R8C7D9_9ACTN</name>
<protein>
    <submittedName>
        <fullName evidence="6">Cupin superfamily protein</fullName>
    </submittedName>
</protein>
<dbReference type="PANTHER" id="PTHR13096:SF9">
    <property type="entry name" value="BIFUNCTIONAL LYSINE-SPECIFIC DEMETHYLASE AND HISTIDYL-HYDROXYLASE"/>
    <property type="match status" value="1"/>
</dbReference>
<evidence type="ECO:0000256" key="4">
    <source>
        <dbReference type="SAM" id="MobiDB-lite"/>
    </source>
</evidence>
<feature type="compositionally biased region" description="Polar residues" evidence="4">
    <location>
        <begin position="73"/>
        <end position="82"/>
    </location>
</feature>
<dbReference type="GO" id="GO:0032453">
    <property type="term" value="F:histone H3K4 demethylase activity"/>
    <property type="evidence" value="ECO:0007669"/>
    <property type="project" value="TreeGrafter"/>
</dbReference>
<evidence type="ECO:0000256" key="3">
    <source>
        <dbReference type="ARBA" id="ARBA00023004"/>
    </source>
</evidence>
<evidence type="ECO:0000259" key="5">
    <source>
        <dbReference type="PROSITE" id="PS51184"/>
    </source>
</evidence>
<reference evidence="6 7" key="1">
    <citation type="submission" date="2019-03" db="EMBL/GenBank/DDBJ databases">
        <title>Genomic Encyclopedia of Type Strains, Phase III (KMG-III): the genomes of soil and plant-associated and newly described type strains.</title>
        <authorList>
            <person name="Whitman W."/>
        </authorList>
    </citation>
    <scope>NUCLEOTIDE SEQUENCE [LARGE SCALE GENOMIC DNA]</scope>
    <source>
        <strain evidence="6 7">VKM Ac-2573</strain>
    </source>
</reference>
<feature type="domain" description="JmjC" evidence="5">
    <location>
        <begin position="253"/>
        <end position="401"/>
    </location>
</feature>
<keyword evidence="3" id="KW-0408">Iron</keyword>
<dbReference type="EMBL" id="SODP01000002">
    <property type="protein sequence ID" value="TDW71165.1"/>
    <property type="molecule type" value="Genomic_DNA"/>
</dbReference>
<keyword evidence="2" id="KW-0479">Metal-binding</keyword>
<dbReference type="GO" id="GO:0051864">
    <property type="term" value="F:histone H3K36 demethylase activity"/>
    <property type="evidence" value="ECO:0007669"/>
    <property type="project" value="TreeGrafter"/>
</dbReference>
<comment type="caution">
    <text evidence="6">The sequence shown here is derived from an EMBL/GenBank/DDBJ whole genome shotgun (WGS) entry which is preliminary data.</text>
</comment>
<dbReference type="PROSITE" id="PS51184">
    <property type="entry name" value="JMJC"/>
    <property type="match status" value="1"/>
</dbReference>